<keyword evidence="5" id="KW-0460">Magnesium</keyword>
<gene>
    <name evidence="8" type="ORF">ABID52_001450</name>
</gene>
<comment type="similarity">
    <text evidence="2 7">Belongs to the FPP/GGPP synthase family.</text>
</comment>
<evidence type="ECO:0000256" key="1">
    <source>
        <dbReference type="ARBA" id="ARBA00001946"/>
    </source>
</evidence>
<keyword evidence="9" id="KW-1185">Reference proteome</keyword>
<dbReference type="CDD" id="cd00685">
    <property type="entry name" value="Trans_IPPS_HT"/>
    <property type="match status" value="1"/>
</dbReference>
<dbReference type="EMBL" id="JBEPMP010000001">
    <property type="protein sequence ID" value="MET3727869.1"/>
    <property type="molecule type" value="Genomic_DNA"/>
</dbReference>
<comment type="cofactor">
    <cofactor evidence="1">
        <name>Mg(2+)</name>
        <dbReference type="ChEBI" id="CHEBI:18420"/>
    </cofactor>
</comment>
<accession>A0ABV2LIG6</accession>
<evidence type="ECO:0000256" key="6">
    <source>
        <dbReference type="ARBA" id="ARBA00023229"/>
    </source>
</evidence>
<evidence type="ECO:0000256" key="7">
    <source>
        <dbReference type="RuleBase" id="RU004466"/>
    </source>
</evidence>
<dbReference type="Gene3D" id="1.10.600.10">
    <property type="entry name" value="Farnesyl Diphosphate Synthase"/>
    <property type="match status" value="1"/>
</dbReference>
<dbReference type="GO" id="GO:0004161">
    <property type="term" value="F:dimethylallyltranstransferase activity"/>
    <property type="evidence" value="ECO:0007669"/>
    <property type="project" value="UniProtKB-EC"/>
</dbReference>
<dbReference type="GO" id="GO:0004311">
    <property type="term" value="F:geranylgeranyl diphosphate synthase activity"/>
    <property type="evidence" value="ECO:0007669"/>
    <property type="project" value="UniProtKB-EC"/>
</dbReference>
<evidence type="ECO:0000313" key="9">
    <source>
        <dbReference type="Proteomes" id="UP001549097"/>
    </source>
</evidence>
<proteinExistence type="inferred from homology"/>
<evidence type="ECO:0000313" key="8">
    <source>
        <dbReference type="EMBL" id="MET3727869.1"/>
    </source>
</evidence>
<reference evidence="8 9" key="1">
    <citation type="submission" date="2024-06" db="EMBL/GenBank/DDBJ databases">
        <title>Genomic Encyclopedia of Type Strains, Phase IV (KMG-IV): sequencing the most valuable type-strain genomes for metagenomic binning, comparative biology and taxonomic classification.</title>
        <authorList>
            <person name="Goeker M."/>
        </authorList>
    </citation>
    <scope>NUCLEOTIDE SEQUENCE [LARGE SCALE GENOMIC DNA]</scope>
    <source>
        <strain evidence="8 9">DSM 100124</strain>
    </source>
</reference>
<evidence type="ECO:0000256" key="4">
    <source>
        <dbReference type="ARBA" id="ARBA00022723"/>
    </source>
</evidence>
<dbReference type="GO" id="GO:0004337">
    <property type="term" value="F:(2E,6E)-farnesyl diphosphate synthase activity"/>
    <property type="evidence" value="ECO:0007669"/>
    <property type="project" value="UniProtKB-EC"/>
</dbReference>
<evidence type="ECO:0000256" key="3">
    <source>
        <dbReference type="ARBA" id="ARBA00022679"/>
    </source>
</evidence>
<dbReference type="SUPFAM" id="SSF48576">
    <property type="entry name" value="Terpenoid synthases"/>
    <property type="match status" value="1"/>
</dbReference>
<name>A0ABV2LIG6_9BACL</name>
<dbReference type="PROSITE" id="PS00723">
    <property type="entry name" value="POLYPRENYL_SYNTHASE_1"/>
    <property type="match status" value="1"/>
</dbReference>
<dbReference type="Proteomes" id="UP001549097">
    <property type="component" value="Unassembled WGS sequence"/>
</dbReference>
<protein>
    <submittedName>
        <fullName evidence="8">Geranylgeranyl diphosphate synthase type II</fullName>
        <ecNumber evidence="8">2.5.1.1</ecNumber>
        <ecNumber evidence="8">2.5.1.10</ecNumber>
        <ecNumber evidence="8">2.5.1.29</ecNumber>
    </submittedName>
</protein>
<evidence type="ECO:0000256" key="5">
    <source>
        <dbReference type="ARBA" id="ARBA00022842"/>
    </source>
</evidence>
<dbReference type="PROSITE" id="PS00444">
    <property type="entry name" value="POLYPRENYL_SYNTHASE_2"/>
    <property type="match status" value="1"/>
</dbReference>
<comment type="caution">
    <text evidence="8">The sequence shown here is derived from an EMBL/GenBank/DDBJ whole genome shotgun (WGS) entry which is preliminary data.</text>
</comment>
<keyword evidence="3 7" id="KW-0808">Transferase</keyword>
<evidence type="ECO:0000256" key="2">
    <source>
        <dbReference type="ARBA" id="ARBA00006706"/>
    </source>
</evidence>
<dbReference type="PANTHER" id="PTHR43281:SF1">
    <property type="entry name" value="FARNESYL DIPHOSPHATE SYNTHASE"/>
    <property type="match status" value="1"/>
</dbReference>
<dbReference type="PANTHER" id="PTHR43281">
    <property type="entry name" value="FARNESYL DIPHOSPHATE SYNTHASE"/>
    <property type="match status" value="1"/>
</dbReference>
<dbReference type="Pfam" id="PF00348">
    <property type="entry name" value="polyprenyl_synt"/>
    <property type="match status" value="1"/>
</dbReference>
<dbReference type="InterPro" id="IPR000092">
    <property type="entry name" value="Polyprenyl_synt"/>
</dbReference>
<dbReference type="RefSeq" id="WP_233096454.1">
    <property type="nucleotide sequence ID" value="NZ_JAEACF010000001.1"/>
</dbReference>
<sequence>MIAFEQYLRDKKTLVEEKMVAYLDKLDAPETLKKSMLYSISAGGKRIRPILALAVMESFEKNTEEIVDVVCSIEFVHTYSLIHDDLPSMDNDDYRRGKLTNHKVFGEAQAILAGDALLTESFSLITNNSFLTAVQKVQMIAVLSKAAGATGMVGGQVEDIEGENRNLSLMELESIHEKKTGKMLECSVIIGGIAAGASDEDLMHLTNYARHIGIAFQIQDDILDVTGNQEEIGKPVGSDEANLKTTYPKILGLDGAKKEMENHIHISLDHLNKINGNTGILASIADYIIKRNH</sequence>
<keyword evidence="6" id="KW-0414">Isoprene biosynthesis</keyword>
<dbReference type="InterPro" id="IPR008949">
    <property type="entry name" value="Isoprenoid_synthase_dom_sf"/>
</dbReference>
<dbReference type="SFLD" id="SFLDG01017">
    <property type="entry name" value="Polyprenyl_Transferase_Like"/>
    <property type="match status" value="1"/>
</dbReference>
<dbReference type="InterPro" id="IPR053378">
    <property type="entry name" value="Prenyl_diphosphate_synthase"/>
</dbReference>
<keyword evidence="4" id="KW-0479">Metal-binding</keyword>
<dbReference type="SFLD" id="SFLDS00005">
    <property type="entry name" value="Isoprenoid_Synthase_Type_I"/>
    <property type="match status" value="1"/>
</dbReference>
<dbReference type="EC" id="2.5.1.10" evidence="8"/>
<dbReference type="EC" id="2.5.1.29" evidence="8"/>
<dbReference type="InterPro" id="IPR033749">
    <property type="entry name" value="Polyprenyl_synt_CS"/>
</dbReference>
<organism evidence="8 9">
    <name type="scientific">Fictibacillus halophilus</name>
    <dbReference type="NCBI Taxonomy" id="1610490"/>
    <lineage>
        <taxon>Bacteria</taxon>
        <taxon>Bacillati</taxon>
        <taxon>Bacillota</taxon>
        <taxon>Bacilli</taxon>
        <taxon>Bacillales</taxon>
        <taxon>Fictibacillaceae</taxon>
        <taxon>Fictibacillus</taxon>
    </lineage>
</organism>
<dbReference type="NCBIfam" id="NF045485">
    <property type="entry name" value="FPPsyn"/>
    <property type="match status" value="1"/>
</dbReference>
<dbReference type="EC" id="2.5.1.1" evidence="8"/>